<evidence type="ECO:0000256" key="1">
    <source>
        <dbReference type="SAM" id="MobiDB-lite"/>
    </source>
</evidence>
<organism evidence="2">
    <name type="scientific">uncultured Caudovirales phage</name>
    <dbReference type="NCBI Taxonomy" id="2100421"/>
    <lineage>
        <taxon>Viruses</taxon>
        <taxon>Duplodnaviria</taxon>
        <taxon>Heunggongvirae</taxon>
        <taxon>Uroviricota</taxon>
        <taxon>Caudoviricetes</taxon>
        <taxon>Peduoviridae</taxon>
        <taxon>Maltschvirus</taxon>
        <taxon>Maltschvirus maltsch</taxon>
    </lineage>
</organism>
<evidence type="ECO:0000313" key="2">
    <source>
        <dbReference type="EMBL" id="CAB4133955.1"/>
    </source>
</evidence>
<proteinExistence type="predicted"/>
<gene>
    <name evidence="2" type="ORF">UFOVP265_42</name>
</gene>
<accession>A0A6J5LIE5</accession>
<sequence length="81" mass="8943">MSDFDGEAGQVMNVKDEQYSAMPKSWQAKNNMEMNKGMGYGNMADLANTPHPATKMEGAKRNTQIMGNGSGDNDYNYNADR</sequence>
<feature type="region of interest" description="Disordered" evidence="1">
    <location>
        <begin position="43"/>
        <end position="81"/>
    </location>
</feature>
<protein>
    <submittedName>
        <fullName evidence="2">Uncharacterized protein</fullName>
    </submittedName>
</protein>
<reference evidence="2" key="1">
    <citation type="submission" date="2020-04" db="EMBL/GenBank/DDBJ databases">
        <authorList>
            <person name="Chiriac C."/>
            <person name="Salcher M."/>
            <person name="Ghai R."/>
            <person name="Kavagutti S V."/>
        </authorList>
    </citation>
    <scope>NUCLEOTIDE SEQUENCE</scope>
</reference>
<name>A0A6J5LIE5_9CAUD</name>
<dbReference type="EMBL" id="LR796278">
    <property type="protein sequence ID" value="CAB4133955.1"/>
    <property type="molecule type" value="Genomic_DNA"/>
</dbReference>
<feature type="compositionally biased region" description="Low complexity" evidence="1">
    <location>
        <begin position="71"/>
        <end position="81"/>
    </location>
</feature>